<gene>
    <name evidence="2" type="ORF">MKY91_02630</name>
</gene>
<accession>A0ABU9VDZ9</accession>
<feature type="transmembrane region" description="Helical" evidence="1">
    <location>
        <begin position="89"/>
        <end position="110"/>
    </location>
</feature>
<protein>
    <submittedName>
        <fullName evidence="2">Membrane protein</fullName>
    </submittedName>
</protein>
<evidence type="ECO:0000313" key="2">
    <source>
        <dbReference type="EMBL" id="MEN0642058.1"/>
    </source>
</evidence>
<evidence type="ECO:0000256" key="1">
    <source>
        <dbReference type="SAM" id="Phobius"/>
    </source>
</evidence>
<feature type="transmembrane region" description="Helical" evidence="1">
    <location>
        <begin position="60"/>
        <end position="82"/>
    </location>
</feature>
<comment type="caution">
    <text evidence="2">The sequence shown here is derived from an EMBL/GenBank/DDBJ whole genome shotgun (WGS) entry which is preliminary data.</text>
</comment>
<dbReference type="PANTHER" id="PTHR40078:SF1">
    <property type="entry name" value="INTEGRAL MEMBRANE PROTEIN"/>
    <property type="match status" value="1"/>
</dbReference>
<evidence type="ECO:0000313" key="3">
    <source>
        <dbReference type="Proteomes" id="UP001418796"/>
    </source>
</evidence>
<dbReference type="Pfam" id="PF19700">
    <property type="entry name" value="DUF6198"/>
    <property type="match status" value="1"/>
</dbReference>
<keyword evidence="1" id="KW-0812">Transmembrane</keyword>
<dbReference type="InterPro" id="IPR038750">
    <property type="entry name" value="YczE/YyaS-like"/>
</dbReference>
<reference evidence="2 3" key="1">
    <citation type="submission" date="2024-03" db="EMBL/GenBank/DDBJ databases">
        <title>Bacilli Hybrid Assemblies.</title>
        <authorList>
            <person name="Kovac J."/>
        </authorList>
    </citation>
    <scope>NUCLEOTIDE SEQUENCE [LARGE SCALE GENOMIC DNA]</scope>
    <source>
        <strain evidence="2 3">FSL R7-0666</strain>
    </source>
</reference>
<name>A0ABU9VDZ9_9BACI</name>
<organism evidence="2 3">
    <name type="scientific">Alkalicoccobacillus gibsonii</name>
    <dbReference type="NCBI Taxonomy" id="79881"/>
    <lineage>
        <taxon>Bacteria</taxon>
        <taxon>Bacillati</taxon>
        <taxon>Bacillota</taxon>
        <taxon>Bacilli</taxon>
        <taxon>Bacillales</taxon>
        <taxon>Bacillaceae</taxon>
        <taxon>Alkalicoccobacillus</taxon>
    </lineage>
</organism>
<keyword evidence="3" id="KW-1185">Reference proteome</keyword>
<sequence>MKQKVGERDSFKKGLTTLMIKWVVFLIGLLVLATGGAFMIKSAYGSATWDVLHIGLSLKSGWSIGLWVQIVGLLMIGIACLIDRKKPQVGSFINIILIGFFLDGMLRLPIYPSHMLWWESLLFLFGGICILGFGAGMYVATGLGAGPRDGMTLVLAKKTGLSIRLVRTLLEGTALLLGWLLGGPVAAGTFLSVFLIGPVMQASIGFWSKQMARLDEKEESLVPVTEPVLKVNDL</sequence>
<proteinExistence type="predicted"/>
<dbReference type="RefSeq" id="WP_343129216.1">
    <property type="nucleotide sequence ID" value="NZ_JBCITK010000001.1"/>
</dbReference>
<keyword evidence="1" id="KW-1133">Transmembrane helix</keyword>
<feature type="transmembrane region" description="Helical" evidence="1">
    <location>
        <begin position="116"/>
        <end position="140"/>
    </location>
</feature>
<feature type="transmembrane region" description="Helical" evidence="1">
    <location>
        <begin position="20"/>
        <end position="40"/>
    </location>
</feature>
<dbReference type="Proteomes" id="UP001418796">
    <property type="component" value="Unassembled WGS sequence"/>
</dbReference>
<dbReference type="PANTHER" id="PTHR40078">
    <property type="entry name" value="INTEGRAL MEMBRANE PROTEIN-RELATED"/>
    <property type="match status" value="1"/>
</dbReference>
<dbReference type="EMBL" id="JBCITK010000001">
    <property type="protein sequence ID" value="MEN0642058.1"/>
    <property type="molecule type" value="Genomic_DNA"/>
</dbReference>
<keyword evidence="1" id="KW-0472">Membrane</keyword>